<evidence type="ECO:0000256" key="8">
    <source>
        <dbReference type="ARBA" id="ARBA00023065"/>
    </source>
</evidence>
<gene>
    <name evidence="18" type="ORF">SAMN05421512_108154</name>
</gene>
<dbReference type="InterPro" id="IPR012910">
    <property type="entry name" value="Plug_dom"/>
</dbReference>
<dbReference type="Gene3D" id="2.40.170.20">
    <property type="entry name" value="TonB-dependent receptor, beta-barrel domain"/>
    <property type="match status" value="1"/>
</dbReference>
<feature type="short sequence motif" description="TonB C-terminal box" evidence="13">
    <location>
        <begin position="725"/>
        <end position="742"/>
    </location>
</feature>
<keyword evidence="6 15" id="KW-0732">Signal</keyword>
<dbReference type="GO" id="GO:0009279">
    <property type="term" value="C:cell outer membrane"/>
    <property type="evidence" value="ECO:0007669"/>
    <property type="project" value="UniProtKB-SubCell"/>
</dbReference>
<evidence type="ECO:0000256" key="11">
    <source>
        <dbReference type="ARBA" id="ARBA00023237"/>
    </source>
</evidence>
<dbReference type="Proteomes" id="UP000219331">
    <property type="component" value="Unassembled WGS sequence"/>
</dbReference>
<keyword evidence="2 12" id="KW-0813">Transport</keyword>
<keyword evidence="11 12" id="KW-0998">Cell outer membrane</keyword>
<dbReference type="AlphaFoldDB" id="A0A285T403"/>
<dbReference type="PANTHER" id="PTHR32552">
    <property type="entry name" value="FERRICHROME IRON RECEPTOR-RELATED"/>
    <property type="match status" value="1"/>
</dbReference>
<evidence type="ECO:0000256" key="15">
    <source>
        <dbReference type="SAM" id="SignalP"/>
    </source>
</evidence>
<comment type="subcellular location">
    <subcellularLocation>
        <location evidence="1 12">Cell outer membrane</location>
        <topology evidence="1 12">Multi-pass membrane protein</topology>
    </subcellularLocation>
</comment>
<dbReference type="InterPro" id="IPR000531">
    <property type="entry name" value="Beta-barrel_TonB"/>
</dbReference>
<comment type="similarity">
    <text evidence="12 14">Belongs to the TonB-dependent receptor family.</text>
</comment>
<keyword evidence="19" id="KW-1185">Reference proteome</keyword>
<evidence type="ECO:0000256" key="9">
    <source>
        <dbReference type="ARBA" id="ARBA00023077"/>
    </source>
</evidence>
<dbReference type="OrthoDB" id="7313036at2"/>
<evidence type="ECO:0000313" key="18">
    <source>
        <dbReference type="EMBL" id="SOC15689.1"/>
    </source>
</evidence>
<evidence type="ECO:0000256" key="3">
    <source>
        <dbReference type="ARBA" id="ARBA00022452"/>
    </source>
</evidence>
<evidence type="ECO:0000256" key="10">
    <source>
        <dbReference type="ARBA" id="ARBA00023136"/>
    </source>
</evidence>
<organism evidence="18 19">
    <name type="scientific">Stappia indica</name>
    <dbReference type="NCBI Taxonomy" id="538381"/>
    <lineage>
        <taxon>Bacteria</taxon>
        <taxon>Pseudomonadati</taxon>
        <taxon>Pseudomonadota</taxon>
        <taxon>Alphaproteobacteria</taxon>
        <taxon>Hyphomicrobiales</taxon>
        <taxon>Stappiaceae</taxon>
        <taxon>Stappia</taxon>
    </lineage>
</organism>
<keyword evidence="3 12" id="KW-1134">Transmembrane beta strand</keyword>
<evidence type="ECO:0000256" key="1">
    <source>
        <dbReference type="ARBA" id="ARBA00004571"/>
    </source>
</evidence>
<keyword evidence="4" id="KW-0410">Iron transport</keyword>
<evidence type="ECO:0000256" key="4">
    <source>
        <dbReference type="ARBA" id="ARBA00022496"/>
    </source>
</evidence>
<dbReference type="InterPro" id="IPR010917">
    <property type="entry name" value="TonB_rcpt_CS"/>
</dbReference>
<keyword evidence="10 12" id="KW-0472">Membrane</keyword>
<feature type="domain" description="TonB-dependent receptor plug" evidence="17">
    <location>
        <begin position="71"/>
        <end position="176"/>
    </location>
</feature>
<reference evidence="18 19" key="1">
    <citation type="submission" date="2017-08" db="EMBL/GenBank/DDBJ databases">
        <authorList>
            <person name="de Groot N.N."/>
        </authorList>
    </citation>
    <scope>NUCLEOTIDE SEQUENCE [LARGE SCALE GENOMIC DNA]</scope>
    <source>
        <strain evidence="18 19">USBA 352</strain>
    </source>
</reference>
<dbReference type="SUPFAM" id="SSF56935">
    <property type="entry name" value="Porins"/>
    <property type="match status" value="1"/>
</dbReference>
<keyword evidence="9 14" id="KW-0798">TonB box</keyword>
<dbReference type="Pfam" id="PF00593">
    <property type="entry name" value="TonB_dep_Rec_b-barrel"/>
    <property type="match status" value="1"/>
</dbReference>
<evidence type="ECO:0000256" key="13">
    <source>
        <dbReference type="PROSITE-ProRule" id="PRU10144"/>
    </source>
</evidence>
<dbReference type="InterPro" id="IPR036942">
    <property type="entry name" value="Beta-barrel_TonB_sf"/>
</dbReference>
<keyword evidence="7" id="KW-0408">Iron</keyword>
<dbReference type="Pfam" id="PF07715">
    <property type="entry name" value="Plug"/>
    <property type="match status" value="1"/>
</dbReference>
<evidence type="ECO:0000256" key="2">
    <source>
        <dbReference type="ARBA" id="ARBA00022448"/>
    </source>
</evidence>
<evidence type="ECO:0000256" key="7">
    <source>
        <dbReference type="ARBA" id="ARBA00023004"/>
    </source>
</evidence>
<feature type="signal peptide" evidence="15">
    <location>
        <begin position="1"/>
        <end position="22"/>
    </location>
</feature>
<evidence type="ECO:0000259" key="17">
    <source>
        <dbReference type="Pfam" id="PF07715"/>
    </source>
</evidence>
<dbReference type="RefSeq" id="WP_097175553.1">
    <property type="nucleotide sequence ID" value="NZ_JAJGNR010000006.1"/>
</dbReference>
<dbReference type="CDD" id="cd01347">
    <property type="entry name" value="ligand_gated_channel"/>
    <property type="match status" value="1"/>
</dbReference>
<dbReference type="InterPro" id="IPR039426">
    <property type="entry name" value="TonB-dep_rcpt-like"/>
</dbReference>
<evidence type="ECO:0000313" key="19">
    <source>
        <dbReference type="Proteomes" id="UP000219331"/>
    </source>
</evidence>
<evidence type="ECO:0000256" key="6">
    <source>
        <dbReference type="ARBA" id="ARBA00022729"/>
    </source>
</evidence>
<sequence>MRNRHAKDLTCTLLFAALAVSAATTSKAQDSDDDGIAPVDLSAVDLSAIDFSSATRLDTIVVNARKFEEPIREVPFSVEALPAEEIAAAGIKDTADLVGRVPNFNFADSGLTFANTLNIRGIGSSSALISPSVNYYVDGVPLPARVFDQRFMDVRSIEVLKGPQGTLFGLNSQAGAVVVSTQDATPNFGGEIGVEVGSHGARKLDASVGGAITDRVSARLSGTLYGFDGDIRNIVFDGLGNVVRDDMSVREQYSGAISAKVAAELSDSTDAVLSLRHSRTRERPTTGVWLDDPHFPRNAFAPVPETTTETTGGSLEITHDLGFATLTSLTGISHYELDLEADLLDGSIGGAQTGLPPSAFGAAGVNVRRIDETSTQVSQELRLNGAFGQGGQWVAGVSGLYSDLESTTDITSLAMANGAYTGRLKKTNLAAFGEVTVPVTERLRIIGGARYTYERQQFEGTYAGRPGGVPGVAAFAESQESTFGFVTGRAGVSFDLAPELTVYGTIARGEKPGGYLFFNQFASAGIPLTEFKSSGTWSYEAGLKGRPFADWLEMSTAVFLNDTSDEQLFTFNPVAGRFDVQNADTRSYGWELSVSARPTDNWHLGAAAGLLHAEITSGGALLEGNDVPYAPEFTASLFAEYRHPLEIAGLAGDAFGRAEYQHVGSRQIDPANSRRLAAYNLVNLRAGWESDSFDVYGFAENIFDESYTTSAYRTGNAVGGGGVFAGIPGTGRTLGLGARVRF</sequence>
<dbReference type="PROSITE" id="PS52016">
    <property type="entry name" value="TONB_DEPENDENT_REC_3"/>
    <property type="match status" value="1"/>
</dbReference>
<dbReference type="STRING" id="538381.GCA_001696535_02999"/>
<keyword evidence="8" id="KW-0406">Ion transport</keyword>
<evidence type="ECO:0000256" key="12">
    <source>
        <dbReference type="PROSITE-ProRule" id="PRU01360"/>
    </source>
</evidence>
<protein>
    <submittedName>
        <fullName evidence="18">Iron complex outermembrane recepter protein</fullName>
    </submittedName>
</protein>
<evidence type="ECO:0000259" key="16">
    <source>
        <dbReference type="Pfam" id="PF00593"/>
    </source>
</evidence>
<evidence type="ECO:0000256" key="5">
    <source>
        <dbReference type="ARBA" id="ARBA00022692"/>
    </source>
</evidence>
<name>A0A285T403_9HYPH</name>
<dbReference type="GO" id="GO:0006826">
    <property type="term" value="P:iron ion transport"/>
    <property type="evidence" value="ECO:0007669"/>
    <property type="project" value="UniProtKB-KW"/>
</dbReference>
<proteinExistence type="inferred from homology"/>
<accession>A0A285T403</accession>
<feature type="chain" id="PRO_5012899661" evidence="15">
    <location>
        <begin position="23"/>
        <end position="742"/>
    </location>
</feature>
<keyword evidence="5 12" id="KW-0812">Transmembrane</keyword>
<evidence type="ECO:0000256" key="14">
    <source>
        <dbReference type="RuleBase" id="RU003357"/>
    </source>
</evidence>
<dbReference type="EMBL" id="OBML01000008">
    <property type="protein sequence ID" value="SOC15689.1"/>
    <property type="molecule type" value="Genomic_DNA"/>
</dbReference>
<feature type="domain" description="TonB-dependent receptor-like beta-barrel" evidence="16">
    <location>
        <begin position="265"/>
        <end position="702"/>
    </location>
</feature>
<dbReference type="PROSITE" id="PS01156">
    <property type="entry name" value="TONB_DEPENDENT_REC_2"/>
    <property type="match status" value="1"/>
</dbReference>
<dbReference type="PANTHER" id="PTHR32552:SF81">
    <property type="entry name" value="TONB-DEPENDENT OUTER MEMBRANE RECEPTOR"/>
    <property type="match status" value="1"/>
</dbReference>